<dbReference type="PANTHER" id="PTHR45710">
    <property type="entry name" value="C-TYPE LECTIN DOMAIN-CONTAINING PROTEIN 180"/>
    <property type="match status" value="1"/>
</dbReference>
<organism evidence="5 6">
    <name type="scientific">Cirrhinus molitorella</name>
    <name type="common">mud carp</name>
    <dbReference type="NCBI Taxonomy" id="172907"/>
    <lineage>
        <taxon>Eukaryota</taxon>
        <taxon>Metazoa</taxon>
        <taxon>Chordata</taxon>
        <taxon>Craniata</taxon>
        <taxon>Vertebrata</taxon>
        <taxon>Euteleostomi</taxon>
        <taxon>Actinopterygii</taxon>
        <taxon>Neopterygii</taxon>
        <taxon>Teleostei</taxon>
        <taxon>Ostariophysi</taxon>
        <taxon>Cypriniformes</taxon>
        <taxon>Cyprinidae</taxon>
        <taxon>Labeoninae</taxon>
        <taxon>Labeonini</taxon>
        <taxon>Cirrhinus</taxon>
    </lineage>
</organism>
<accession>A0AA88TY61</accession>
<reference evidence="5" key="1">
    <citation type="submission" date="2023-08" db="EMBL/GenBank/DDBJ databases">
        <title>Chromosome-level Genome Assembly of mud carp (Cirrhinus molitorella).</title>
        <authorList>
            <person name="Liu H."/>
        </authorList>
    </citation>
    <scope>NUCLEOTIDE SEQUENCE</scope>
    <source>
        <strain evidence="5">Prfri</strain>
        <tissue evidence="5">Muscle</tissue>
    </source>
</reference>
<dbReference type="Proteomes" id="UP001187343">
    <property type="component" value="Unassembled WGS sequence"/>
</dbReference>
<evidence type="ECO:0000256" key="1">
    <source>
        <dbReference type="ARBA" id="ARBA00004401"/>
    </source>
</evidence>
<dbReference type="PROSITE" id="PS50041">
    <property type="entry name" value="C_TYPE_LECTIN_2"/>
    <property type="match status" value="2"/>
</dbReference>
<dbReference type="InterPro" id="IPR016187">
    <property type="entry name" value="CTDL_fold"/>
</dbReference>
<comment type="subcellular location">
    <subcellularLocation>
        <location evidence="1">Cell membrane</location>
        <topology evidence="1">Single-pass type II membrane protein</topology>
    </subcellularLocation>
</comment>
<keyword evidence="2" id="KW-0430">Lectin</keyword>
<sequence length="386" mass="44845">MGKHDMSDHIYANTNWEKKDSFGMRKSLKEKRCRHLCAKVLLVFLILSLLVNGVLAYLYFTKYKNMLLHCEPVTNCSDSDYDQDSPGCTYNEGWSSINYCPDLPEQWYKGNGRFYVFSSHNKTWSSSRDYCQTLGGHLVIINNTEEKEFLAQRLCATGESKPYWADGNKDGNWSNLNPKDNWHCCEPMLRKFSVLFFLSLLVNGVLAYLYFTKNSNMYCEPRNCLNSGLPLDAQPIMKLNSINIKNYSLPNYCSDLQEKWIKAQDRFYVFSTDVLNWNSSRQRCQDLGGDLVIINNIDEQEFLSKRVNDKNDYHWIGLTDSQTEGVWLWVDNKLLNINLWESPPDDWKVENALHGEDCVILKGEKWGDVSCLRKEKRICEIPCSPP</sequence>
<protein>
    <recommendedName>
        <fullName evidence="4">C-type lectin domain-containing protein</fullName>
    </recommendedName>
</protein>
<feature type="domain" description="C-type lectin" evidence="4">
    <location>
        <begin position="110"/>
        <end position="187"/>
    </location>
</feature>
<dbReference type="PANTHER" id="PTHR45710:SF8">
    <property type="entry name" value="RERATING FAMILY MEMBER 4"/>
    <property type="match status" value="1"/>
</dbReference>
<dbReference type="Pfam" id="PF00059">
    <property type="entry name" value="Lectin_C"/>
    <property type="match status" value="2"/>
</dbReference>
<keyword evidence="3" id="KW-0812">Transmembrane</keyword>
<dbReference type="EMBL" id="JAUYZG010000001">
    <property type="protein sequence ID" value="KAK2916538.1"/>
    <property type="molecule type" value="Genomic_DNA"/>
</dbReference>
<evidence type="ECO:0000313" key="6">
    <source>
        <dbReference type="Proteomes" id="UP001187343"/>
    </source>
</evidence>
<dbReference type="CDD" id="cd03590">
    <property type="entry name" value="CLECT_DC-SIGN_like"/>
    <property type="match status" value="1"/>
</dbReference>
<dbReference type="SUPFAM" id="SSF56436">
    <property type="entry name" value="C-type lectin-like"/>
    <property type="match status" value="2"/>
</dbReference>
<dbReference type="SMART" id="SM00034">
    <property type="entry name" value="CLECT"/>
    <property type="match status" value="2"/>
</dbReference>
<keyword evidence="3" id="KW-0472">Membrane</keyword>
<feature type="transmembrane region" description="Helical" evidence="3">
    <location>
        <begin position="36"/>
        <end position="60"/>
    </location>
</feature>
<feature type="transmembrane region" description="Helical" evidence="3">
    <location>
        <begin position="192"/>
        <end position="211"/>
    </location>
</feature>
<evidence type="ECO:0000259" key="4">
    <source>
        <dbReference type="PROSITE" id="PS50041"/>
    </source>
</evidence>
<evidence type="ECO:0000256" key="2">
    <source>
        <dbReference type="ARBA" id="ARBA00022734"/>
    </source>
</evidence>
<keyword evidence="6" id="KW-1185">Reference proteome</keyword>
<evidence type="ECO:0000256" key="3">
    <source>
        <dbReference type="SAM" id="Phobius"/>
    </source>
</evidence>
<proteinExistence type="predicted"/>
<dbReference type="InterPro" id="IPR001304">
    <property type="entry name" value="C-type_lectin-like"/>
</dbReference>
<dbReference type="InterPro" id="IPR016186">
    <property type="entry name" value="C-type_lectin-like/link_sf"/>
</dbReference>
<gene>
    <name evidence="5" type="ORF">Q8A67_000912</name>
</gene>
<keyword evidence="3" id="KW-1133">Transmembrane helix</keyword>
<dbReference type="InterPro" id="IPR033989">
    <property type="entry name" value="CD209-like_CTLD"/>
</dbReference>
<comment type="caution">
    <text evidence="5">The sequence shown here is derived from an EMBL/GenBank/DDBJ whole genome shotgun (WGS) entry which is preliminary data.</text>
</comment>
<dbReference type="GO" id="GO:0030246">
    <property type="term" value="F:carbohydrate binding"/>
    <property type="evidence" value="ECO:0007669"/>
    <property type="project" value="UniProtKB-KW"/>
</dbReference>
<dbReference type="GO" id="GO:0005886">
    <property type="term" value="C:plasma membrane"/>
    <property type="evidence" value="ECO:0007669"/>
    <property type="project" value="UniProtKB-SubCell"/>
</dbReference>
<evidence type="ECO:0000313" key="5">
    <source>
        <dbReference type="EMBL" id="KAK2916538.1"/>
    </source>
</evidence>
<dbReference type="AlphaFoldDB" id="A0AA88TY61"/>
<dbReference type="Gene3D" id="3.10.100.10">
    <property type="entry name" value="Mannose-Binding Protein A, subunit A"/>
    <property type="match status" value="2"/>
</dbReference>
<feature type="domain" description="C-type lectin" evidence="4">
    <location>
        <begin position="263"/>
        <end position="380"/>
    </location>
</feature>
<name>A0AA88TY61_9TELE</name>
<dbReference type="InterPro" id="IPR050828">
    <property type="entry name" value="C-type_lectin/matrix_domain"/>
</dbReference>